<dbReference type="AlphaFoldDB" id="A0A653LBZ5"/>
<evidence type="ECO:0000313" key="1">
    <source>
        <dbReference type="EMBL" id="VXA88314.1"/>
    </source>
</evidence>
<reference evidence="1 2" key="1">
    <citation type="submission" date="2019-10" db="EMBL/GenBank/DDBJ databases">
        <authorList>
            <person name="Karimi E."/>
        </authorList>
    </citation>
    <scope>NUCLEOTIDE SEQUENCE [LARGE SCALE GENOMIC DNA]</scope>
    <source>
        <strain evidence="1">Aeromonas sp. 8C</strain>
    </source>
</reference>
<dbReference type="Proteomes" id="UP000439123">
    <property type="component" value="Unassembled WGS sequence"/>
</dbReference>
<protein>
    <submittedName>
        <fullName evidence="1">Uncharacterized protein</fullName>
    </submittedName>
</protein>
<organism evidence="1 2">
    <name type="scientific">Aeromonas veronii</name>
    <dbReference type="NCBI Taxonomy" id="654"/>
    <lineage>
        <taxon>Bacteria</taxon>
        <taxon>Pseudomonadati</taxon>
        <taxon>Pseudomonadota</taxon>
        <taxon>Gammaproteobacteria</taxon>
        <taxon>Aeromonadales</taxon>
        <taxon>Aeromonadaceae</taxon>
        <taxon>Aeromonas</taxon>
    </lineage>
</organism>
<gene>
    <name evidence="1" type="ORF">AERO8C_70029</name>
</gene>
<name>A0A653LBZ5_AERVE</name>
<evidence type="ECO:0000313" key="2">
    <source>
        <dbReference type="Proteomes" id="UP000439123"/>
    </source>
</evidence>
<proteinExistence type="predicted"/>
<dbReference type="EMBL" id="CABWLC010000020">
    <property type="protein sequence ID" value="VXA88314.1"/>
    <property type="molecule type" value="Genomic_DNA"/>
</dbReference>
<sequence length="165" mass="17841">MRDPARASTSRPSCSTRLWQNIGFSELTGILVRFLHQSGNDLIVMAVIGGIRSYNRRHYDDSEGFDGKVAGGRIRAALFLSGVGRFGASGYPTQARYGTAAQLVQRGLYEPGAGQLRQPLYQCRAAPDGDLARLSGLSLGLCRAVSEHALRPSFPPAHLSLLTRP</sequence>
<accession>A0A653LBZ5</accession>